<organism evidence="1 2">
    <name type="scientific">Galemys pyrenaicus</name>
    <name type="common">Iberian desman</name>
    <name type="synonym">Pyrenean desman</name>
    <dbReference type="NCBI Taxonomy" id="202257"/>
    <lineage>
        <taxon>Eukaryota</taxon>
        <taxon>Metazoa</taxon>
        <taxon>Chordata</taxon>
        <taxon>Craniata</taxon>
        <taxon>Vertebrata</taxon>
        <taxon>Euteleostomi</taxon>
        <taxon>Mammalia</taxon>
        <taxon>Eutheria</taxon>
        <taxon>Laurasiatheria</taxon>
        <taxon>Eulipotyphla</taxon>
        <taxon>Talpidae</taxon>
        <taxon>Galemys</taxon>
    </lineage>
</organism>
<dbReference type="AlphaFoldDB" id="A0A8J6A1B5"/>
<comment type="caution">
    <text evidence="1">The sequence shown here is derived from an EMBL/GenBank/DDBJ whole genome shotgun (WGS) entry which is preliminary data.</text>
</comment>
<name>A0A8J6A1B5_GALPY</name>
<sequence length="182" mass="21318">MGISTIIIGTNLFAKPRRIFKFLNFTTTSYPSTKQLVLITTMVSQHHRIYSKNTTIRTSPMITKSTCRSSYCRINSTCSNSTKTRRVCYDTDFSYLVSSYKLYSISIFNLITVRNSYNKLYLFTTNRPKISNRYSSPYSSSHCSYYDSNTLKLYRCYNSNNRTWSYLIYIILPGQLKYGRIH</sequence>
<accession>A0A8J6A1B5</accession>
<gene>
    <name evidence="1" type="ORF">J0S82_007116</name>
</gene>
<dbReference type="EMBL" id="JAGFMF010011796">
    <property type="protein sequence ID" value="KAG8512583.1"/>
    <property type="molecule type" value="Genomic_DNA"/>
</dbReference>
<proteinExistence type="predicted"/>
<reference evidence="1" key="1">
    <citation type="journal article" date="2021" name="Evol. Appl.">
        <title>The genome of the Pyrenean desman and the effects of bottlenecks and inbreeding on the genomic landscape of an endangered species.</title>
        <authorList>
            <person name="Escoda L."/>
            <person name="Castresana J."/>
        </authorList>
    </citation>
    <scope>NUCLEOTIDE SEQUENCE</scope>
    <source>
        <strain evidence="1">IBE-C5619</strain>
    </source>
</reference>
<dbReference type="Proteomes" id="UP000700334">
    <property type="component" value="Unassembled WGS sequence"/>
</dbReference>
<protein>
    <submittedName>
        <fullName evidence="1">Uncharacterized protein</fullName>
    </submittedName>
</protein>
<keyword evidence="2" id="KW-1185">Reference proteome</keyword>
<feature type="non-terminal residue" evidence="1">
    <location>
        <position position="182"/>
    </location>
</feature>
<evidence type="ECO:0000313" key="1">
    <source>
        <dbReference type="EMBL" id="KAG8512583.1"/>
    </source>
</evidence>
<evidence type="ECO:0000313" key="2">
    <source>
        <dbReference type="Proteomes" id="UP000700334"/>
    </source>
</evidence>